<dbReference type="AlphaFoldDB" id="A0A5J6KZ56"/>
<evidence type="ECO:0000256" key="1">
    <source>
        <dbReference type="ARBA" id="ARBA00007118"/>
    </source>
</evidence>
<sequence>MTPVSSRTAITDRPVLDVFAERWSTRIFDASAPLDEDAFGSALEAARWAPSASNTQPWRAVVARRGTAEHQRIMDALMGFNQEWAGSASALVAFVAEIAREDGEPMPWAVYDTGQAAAYFTIQAHAGGLATHQMGGFHRDQVAAAFDIDPRFEVISVVAVGVLGDPADVSEKIRERENAPRTRRPIAETLIADA</sequence>
<name>A0A5J6KZ56_9MICO</name>
<comment type="caution">
    <text evidence="4">The sequence shown here is derived from an EMBL/GenBank/DDBJ whole genome shotgun (WGS) entry which is preliminary data.</text>
</comment>
<dbReference type="CDD" id="cd02138">
    <property type="entry name" value="TdsD-like"/>
    <property type="match status" value="1"/>
</dbReference>
<dbReference type="PANTHER" id="PTHR43673:SF10">
    <property type="entry name" value="NADH DEHYDROGENASE_NAD(P)H NITROREDUCTASE XCC3605-RELATED"/>
    <property type="match status" value="1"/>
</dbReference>
<dbReference type="GO" id="GO:0016491">
    <property type="term" value="F:oxidoreductase activity"/>
    <property type="evidence" value="ECO:0007669"/>
    <property type="project" value="UniProtKB-KW"/>
</dbReference>
<dbReference type="PANTHER" id="PTHR43673">
    <property type="entry name" value="NAD(P)H NITROREDUCTASE YDGI-RELATED"/>
    <property type="match status" value="1"/>
</dbReference>
<accession>A0A5J6KZ56</accession>
<dbReference type="SUPFAM" id="SSF55469">
    <property type="entry name" value="FMN-dependent nitroreductase-like"/>
    <property type="match status" value="1"/>
</dbReference>
<keyword evidence="2" id="KW-0560">Oxidoreductase</keyword>
<accession>A0A5N0TJP8</accession>
<feature type="domain" description="Nitroreductase" evidence="3">
    <location>
        <begin position="20"/>
        <end position="82"/>
    </location>
</feature>
<protein>
    <submittedName>
        <fullName evidence="4">Nitroreductase</fullName>
    </submittedName>
</protein>
<dbReference type="InterPro" id="IPR029479">
    <property type="entry name" value="Nitroreductase"/>
</dbReference>
<organism evidence="4 5">
    <name type="scientific">Microbacterium caowuchunii</name>
    <dbReference type="NCBI Taxonomy" id="2614638"/>
    <lineage>
        <taxon>Bacteria</taxon>
        <taxon>Bacillati</taxon>
        <taxon>Actinomycetota</taxon>
        <taxon>Actinomycetes</taxon>
        <taxon>Micrococcales</taxon>
        <taxon>Microbacteriaceae</taxon>
        <taxon>Microbacterium</taxon>
    </lineage>
</organism>
<keyword evidence="5" id="KW-1185">Reference proteome</keyword>
<dbReference type="InterPro" id="IPR000415">
    <property type="entry name" value="Nitroreductase-like"/>
</dbReference>
<proteinExistence type="inferred from homology"/>
<evidence type="ECO:0000256" key="2">
    <source>
        <dbReference type="ARBA" id="ARBA00023002"/>
    </source>
</evidence>
<dbReference type="Proteomes" id="UP000326838">
    <property type="component" value="Unassembled WGS sequence"/>
</dbReference>
<evidence type="ECO:0000313" key="5">
    <source>
        <dbReference type="Proteomes" id="UP000326838"/>
    </source>
</evidence>
<evidence type="ECO:0000313" key="4">
    <source>
        <dbReference type="EMBL" id="KAA9134357.1"/>
    </source>
</evidence>
<dbReference type="Pfam" id="PF00881">
    <property type="entry name" value="Nitroreductase"/>
    <property type="match status" value="1"/>
</dbReference>
<dbReference type="Gene3D" id="3.40.109.10">
    <property type="entry name" value="NADH Oxidase"/>
    <property type="match status" value="1"/>
</dbReference>
<reference evidence="5" key="1">
    <citation type="submission" date="2019-09" db="EMBL/GenBank/DDBJ databases">
        <title>Mumia zhuanghuii sp. nov. isolated from the intestinal contents of plateau pika (Ochotona curzoniae) in the Qinghai-Tibet plateau of China.</title>
        <authorList>
            <person name="Tian Z."/>
        </authorList>
    </citation>
    <scope>NUCLEOTIDE SEQUENCE [LARGE SCALE GENOMIC DNA]</scope>
    <source>
        <strain evidence="5">L-033</strain>
    </source>
</reference>
<evidence type="ECO:0000259" key="3">
    <source>
        <dbReference type="Pfam" id="PF00881"/>
    </source>
</evidence>
<dbReference type="RefSeq" id="WP_150892658.1">
    <property type="nucleotide sequence ID" value="NZ_CP044231.1"/>
</dbReference>
<dbReference type="EMBL" id="VYUY01000007">
    <property type="protein sequence ID" value="KAA9134357.1"/>
    <property type="molecule type" value="Genomic_DNA"/>
</dbReference>
<comment type="similarity">
    <text evidence="1">Belongs to the nitroreductase family.</text>
</comment>
<gene>
    <name evidence="4" type="ORF">F6B40_06170</name>
</gene>